<organism evidence="1 2">
    <name type="scientific">Ditylenchus destructor</name>
    <dbReference type="NCBI Taxonomy" id="166010"/>
    <lineage>
        <taxon>Eukaryota</taxon>
        <taxon>Metazoa</taxon>
        <taxon>Ecdysozoa</taxon>
        <taxon>Nematoda</taxon>
        <taxon>Chromadorea</taxon>
        <taxon>Rhabditida</taxon>
        <taxon>Tylenchina</taxon>
        <taxon>Tylenchomorpha</taxon>
        <taxon>Sphaerularioidea</taxon>
        <taxon>Anguinidae</taxon>
        <taxon>Anguininae</taxon>
        <taxon>Ditylenchus</taxon>
    </lineage>
</organism>
<reference evidence="1" key="1">
    <citation type="submission" date="2022-01" db="EMBL/GenBank/DDBJ databases">
        <title>Genome Sequence Resource for Two Populations of Ditylenchus destructor, the Migratory Endoparasitic Phytonematode.</title>
        <authorList>
            <person name="Zhang H."/>
            <person name="Lin R."/>
            <person name="Xie B."/>
        </authorList>
    </citation>
    <scope>NUCLEOTIDE SEQUENCE</scope>
    <source>
        <strain evidence="1">BazhouSP</strain>
    </source>
</reference>
<keyword evidence="2" id="KW-1185">Reference proteome</keyword>
<dbReference type="EMBL" id="JAKKPZ010000003">
    <property type="protein sequence ID" value="KAI1723985.1"/>
    <property type="molecule type" value="Genomic_DNA"/>
</dbReference>
<dbReference type="Gene3D" id="3.30.2350.10">
    <property type="entry name" value="Pseudouridine synthase"/>
    <property type="match status" value="1"/>
</dbReference>
<gene>
    <name evidence="1" type="ORF">DdX_04171</name>
</gene>
<evidence type="ECO:0000313" key="2">
    <source>
        <dbReference type="Proteomes" id="UP001201812"/>
    </source>
</evidence>
<dbReference type="AlphaFoldDB" id="A0AAD4RBV1"/>
<evidence type="ECO:0000313" key="1">
    <source>
        <dbReference type="EMBL" id="KAI1723985.1"/>
    </source>
</evidence>
<accession>A0AAD4RBV1</accession>
<protein>
    <recommendedName>
        <fullName evidence="3">Pseudouridine synthase RsuA/RluA-like domain-containing protein</fullName>
    </recommendedName>
</protein>
<sequence>MKSHSSVRLMSGFSKNIEKARNATNLHHIACYSSRTDTKTLLERALSPFVPSSEASLAQKLIEEAIFYAKGDVLVVNKPYGISLQGQKDLKGILFKNFPPPRKFDDFVDDARAKKDPGITLESCLPLLQKHYLGEELTLVGGLKRAICTGKFMKEGETGTVFGYCSQQQNSQSIPEYIFTPGGSKKASKKEEKLVTRDAADYEVLASYKGMSLIDLQFSKFNMHFPRLVLSYLGCPVFGDKIYLQRLIQEGNEVTCVDPKDLWRAADRQYLPTHFMKLIGANKADYLKLQEKIPLYMAVVQSIYPEFGNTKETTHSEFVARAQVPDHFYAMAKLLGFHTHIQTFMKSLEVEETDDFSLENLQRVKTGTDAQI</sequence>
<evidence type="ECO:0008006" key="3">
    <source>
        <dbReference type="Google" id="ProtNLM"/>
    </source>
</evidence>
<dbReference type="Proteomes" id="UP001201812">
    <property type="component" value="Unassembled WGS sequence"/>
</dbReference>
<proteinExistence type="predicted"/>
<name>A0AAD4RBV1_9BILA</name>
<comment type="caution">
    <text evidence="1">The sequence shown here is derived from an EMBL/GenBank/DDBJ whole genome shotgun (WGS) entry which is preliminary data.</text>
</comment>